<dbReference type="EMBL" id="FO203503">
    <property type="protein sequence ID" value="CCK80305.1"/>
    <property type="molecule type" value="Genomic_DNA"/>
</dbReference>
<keyword evidence="1" id="KW-0548">Nucleotidyltransferase</keyword>
<dbReference type="PANTHER" id="PTHR21485:SF6">
    <property type="entry name" value="N-ACYLNEURAMINATE CYTIDYLYLTRANSFERASE-RELATED"/>
    <property type="match status" value="1"/>
</dbReference>
<dbReference type="EC" id="2.7.7.43" evidence="1"/>
<dbReference type="AlphaFoldDB" id="K0NH57"/>
<dbReference type="KEGG" id="dto:TOL2_C21440"/>
<dbReference type="InterPro" id="IPR003329">
    <property type="entry name" value="Cytidylyl_trans"/>
</dbReference>
<accession>K0NH57</accession>
<dbReference type="GO" id="GO:0008781">
    <property type="term" value="F:N-acylneuraminate cytidylyltransferase activity"/>
    <property type="evidence" value="ECO:0007669"/>
    <property type="project" value="UniProtKB-EC"/>
</dbReference>
<dbReference type="Pfam" id="PF02348">
    <property type="entry name" value="CTP_transf_3"/>
    <property type="match status" value="1"/>
</dbReference>
<reference evidence="1 2" key="1">
    <citation type="journal article" date="2013" name="Environ. Microbiol.">
        <title>Complete genome, catabolic sub-proteomes and key-metabolites of Desulfobacula toluolica Tol2, a marine, aromatic compound-degrading, sulfate-reducing bacterium.</title>
        <authorList>
            <person name="Wohlbrand L."/>
            <person name="Jacob J.H."/>
            <person name="Kube M."/>
            <person name="Mussmann M."/>
            <person name="Jarling R."/>
            <person name="Beck A."/>
            <person name="Amann R."/>
            <person name="Wilkes H."/>
            <person name="Reinhardt R."/>
            <person name="Rabus R."/>
        </authorList>
    </citation>
    <scope>NUCLEOTIDE SEQUENCE [LARGE SCALE GENOMIC DNA]</scope>
    <source>
        <strain evidence="2">DSM 7467 / Tol2</strain>
    </source>
</reference>
<proteinExistence type="predicted"/>
<dbReference type="InterPro" id="IPR029044">
    <property type="entry name" value="Nucleotide-diphossugar_trans"/>
</dbReference>
<dbReference type="STRING" id="651182.TOL2_C21440"/>
<dbReference type="SUPFAM" id="SSF53448">
    <property type="entry name" value="Nucleotide-diphospho-sugar transferases"/>
    <property type="match status" value="1"/>
</dbReference>
<evidence type="ECO:0000313" key="2">
    <source>
        <dbReference type="Proteomes" id="UP000007347"/>
    </source>
</evidence>
<keyword evidence="2" id="KW-1185">Reference proteome</keyword>
<name>K0NH57_DESTT</name>
<protein>
    <submittedName>
        <fullName evidence="1">N-acylneuraminate cytidylyltransferase</fullName>
        <ecNumber evidence="1">2.7.7.43</ecNumber>
    </submittedName>
</protein>
<dbReference type="Gene3D" id="3.90.550.10">
    <property type="entry name" value="Spore Coat Polysaccharide Biosynthesis Protein SpsA, Chain A"/>
    <property type="match status" value="1"/>
</dbReference>
<dbReference type="PANTHER" id="PTHR21485">
    <property type="entry name" value="HAD SUPERFAMILY MEMBERS CMAS AND KDSC"/>
    <property type="match status" value="1"/>
</dbReference>
<dbReference type="CDD" id="cd02513">
    <property type="entry name" value="CMP-NeuAc_Synthase"/>
    <property type="match status" value="1"/>
</dbReference>
<keyword evidence="1" id="KW-0808">Transferase</keyword>
<sequence length="231" mass="27372">MIDKRNFKLDVLLPMKAHSERVPNKNFKIFIDRPLYHWVTSTLEKSDYIKTIWINTDSDFIAKDAVKNFKKVKIINRPEHLRGDFVSMNKIIDHDINMIKSEHFIQTHSTNPLLKRETLEKSINHYFENLSLYDSLFSVTKIQSRFYTESMVPFNHDPNELKRTQDLQPLYEENSNIYIFSKQSFNDAGKKRVGIKPNMFIIDKLESIDIDNENDWKIAELIAKYNIGNLQ</sequence>
<organism evidence="1 2">
    <name type="scientific">Desulfobacula toluolica (strain DSM 7467 / Tol2)</name>
    <dbReference type="NCBI Taxonomy" id="651182"/>
    <lineage>
        <taxon>Bacteria</taxon>
        <taxon>Pseudomonadati</taxon>
        <taxon>Thermodesulfobacteriota</taxon>
        <taxon>Desulfobacteria</taxon>
        <taxon>Desulfobacterales</taxon>
        <taxon>Desulfobacteraceae</taxon>
        <taxon>Desulfobacula</taxon>
    </lineage>
</organism>
<evidence type="ECO:0000313" key="1">
    <source>
        <dbReference type="EMBL" id="CCK80305.1"/>
    </source>
</evidence>
<gene>
    <name evidence="1" type="ordered locus">TOL2_C21440</name>
</gene>
<dbReference type="RefSeq" id="WP_014957617.1">
    <property type="nucleotide sequence ID" value="NC_018645.1"/>
</dbReference>
<dbReference type="Proteomes" id="UP000007347">
    <property type="component" value="Chromosome"/>
</dbReference>
<dbReference type="HOGENOM" id="CLU_042930_5_0_7"/>
<dbReference type="InterPro" id="IPR050793">
    <property type="entry name" value="CMP-NeuNAc_synthase"/>
</dbReference>